<dbReference type="EMBL" id="UYWY01027703">
    <property type="protein sequence ID" value="VDM51213.1"/>
    <property type="molecule type" value="Genomic_DNA"/>
</dbReference>
<keyword evidence="2" id="KW-1185">Reference proteome</keyword>
<protein>
    <submittedName>
        <fullName evidence="1 3">Uncharacterized protein</fullName>
    </submittedName>
</protein>
<proteinExistence type="predicted"/>
<organism evidence="2 3">
    <name type="scientific">Toxocara canis</name>
    <name type="common">Canine roundworm</name>
    <dbReference type="NCBI Taxonomy" id="6265"/>
    <lineage>
        <taxon>Eukaryota</taxon>
        <taxon>Metazoa</taxon>
        <taxon>Ecdysozoa</taxon>
        <taxon>Nematoda</taxon>
        <taxon>Chromadorea</taxon>
        <taxon>Rhabditida</taxon>
        <taxon>Spirurina</taxon>
        <taxon>Ascaridomorpha</taxon>
        <taxon>Ascaridoidea</taxon>
        <taxon>Toxocaridae</taxon>
        <taxon>Toxocara</taxon>
    </lineage>
</organism>
<reference evidence="1 2" key="2">
    <citation type="submission" date="2018-11" db="EMBL/GenBank/DDBJ databases">
        <authorList>
            <consortium name="Pathogen Informatics"/>
        </authorList>
    </citation>
    <scope>NUCLEOTIDE SEQUENCE [LARGE SCALE GENOMIC DNA]</scope>
</reference>
<name>A0A183VGM2_TOXCA</name>
<evidence type="ECO:0000313" key="1">
    <source>
        <dbReference type="EMBL" id="VDM51213.1"/>
    </source>
</evidence>
<dbReference type="AlphaFoldDB" id="A0A183VGM2"/>
<evidence type="ECO:0000313" key="2">
    <source>
        <dbReference type="Proteomes" id="UP000050794"/>
    </source>
</evidence>
<gene>
    <name evidence="1" type="ORF">TCNE_LOCUS19892</name>
</gene>
<sequence>MQLQGVLRMVGEEDGPPIRYVVIDDEDELNVHDETVLPSAFAPVPCADSSVQHQQYNAPPMAHTSPYDHGIC</sequence>
<evidence type="ECO:0000313" key="3">
    <source>
        <dbReference type="WBParaSite" id="TCNE_0001989601-mRNA-1"/>
    </source>
</evidence>
<dbReference type="Proteomes" id="UP000050794">
    <property type="component" value="Unassembled WGS sequence"/>
</dbReference>
<accession>A0A183VGM2</accession>
<dbReference type="WBParaSite" id="TCNE_0001989601-mRNA-1">
    <property type="protein sequence ID" value="TCNE_0001989601-mRNA-1"/>
    <property type="gene ID" value="TCNE_0001989601"/>
</dbReference>
<reference evidence="3" key="1">
    <citation type="submission" date="2016-06" db="UniProtKB">
        <authorList>
            <consortium name="WormBaseParasite"/>
        </authorList>
    </citation>
    <scope>IDENTIFICATION</scope>
</reference>